<accession>A0ABV6GHE9</accession>
<evidence type="ECO:0000313" key="1">
    <source>
        <dbReference type="EMBL" id="MFC0273101.1"/>
    </source>
</evidence>
<organism evidence="1 2">
    <name type="scientific">Metabacillus herbersteinensis</name>
    <dbReference type="NCBI Taxonomy" id="283816"/>
    <lineage>
        <taxon>Bacteria</taxon>
        <taxon>Bacillati</taxon>
        <taxon>Bacillota</taxon>
        <taxon>Bacilli</taxon>
        <taxon>Bacillales</taxon>
        <taxon>Bacillaceae</taxon>
        <taxon>Metabacillus</taxon>
    </lineage>
</organism>
<dbReference type="Proteomes" id="UP001589854">
    <property type="component" value="Unassembled WGS sequence"/>
</dbReference>
<keyword evidence="2" id="KW-1185">Reference proteome</keyword>
<sequence length="150" mass="17243">MYRFVSFVLLSSIISILLYFHNENGHQMTSGHHENHQLEAIELPKGHKVPSIKGSVKQNASGSWLLHLETENFTFTPEKADSNELQYNQGHAHLYVNGEKIKRLYRHSYQLGNLKEGPNQIKVTLNTTTHGVLTFHNKEIAYYETVEVIK</sequence>
<proteinExistence type="predicted"/>
<dbReference type="RefSeq" id="WP_378936070.1">
    <property type="nucleotide sequence ID" value="NZ_JBHLVO010000016.1"/>
</dbReference>
<name>A0ABV6GHE9_9BACI</name>
<evidence type="ECO:0000313" key="2">
    <source>
        <dbReference type="Proteomes" id="UP001589854"/>
    </source>
</evidence>
<dbReference type="EMBL" id="JBHLVO010000016">
    <property type="protein sequence ID" value="MFC0273101.1"/>
    <property type="molecule type" value="Genomic_DNA"/>
</dbReference>
<protein>
    <submittedName>
        <fullName evidence="1">Uncharacterized protein</fullName>
    </submittedName>
</protein>
<gene>
    <name evidence="1" type="ORF">ACFFIX_16915</name>
</gene>
<comment type="caution">
    <text evidence="1">The sequence shown here is derived from an EMBL/GenBank/DDBJ whole genome shotgun (WGS) entry which is preliminary data.</text>
</comment>
<reference evidence="1 2" key="1">
    <citation type="submission" date="2024-09" db="EMBL/GenBank/DDBJ databases">
        <authorList>
            <person name="Sun Q."/>
            <person name="Mori K."/>
        </authorList>
    </citation>
    <scope>NUCLEOTIDE SEQUENCE [LARGE SCALE GENOMIC DNA]</scope>
    <source>
        <strain evidence="1 2">CCM 7228</strain>
    </source>
</reference>